<reference evidence="1" key="1">
    <citation type="submission" date="2021-03" db="EMBL/GenBank/DDBJ databases">
        <title>Taxonomic study of Clostridium polyendosporum from meadow-gley soil under rice.</title>
        <authorList>
            <person name="Kobayashi H."/>
            <person name="Tanizawa Y."/>
            <person name="Yagura M."/>
        </authorList>
    </citation>
    <scope>NUCLEOTIDE SEQUENCE</scope>
    <source>
        <strain evidence="1">JCM 30710</strain>
    </source>
</reference>
<dbReference type="RefSeq" id="WP_212904794.1">
    <property type="nucleotide sequence ID" value="NZ_BOPZ01000027.1"/>
</dbReference>
<dbReference type="AlphaFoldDB" id="A0A919S2N1"/>
<keyword evidence="2" id="KW-1185">Reference proteome</keyword>
<evidence type="ECO:0000313" key="2">
    <source>
        <dbReference type="Proteomes" id="UP000679179"/>
    </source>
</evidence>
<dbReference type="Proteomes" id="UP000679179">
    <property type="component" value="Unassembled WGS sequence"/>
</dbReference>
<gene>
    <name evidence="1" type="ORF">CPJCM30710_27840</name>
</gene>
<accession>A0A919S2N1</accession>
<dbReference type="EMBL" id="BOPZ01000027">
    <property type="protein sequence ID" value="GIM30118.1"/>
    <property type="molecule type" value="Genomic_DNA"/>
</dbReference>
<name>A0A919S2N1_9CLOT</name>
<proteinExistence type="predicted"/>
<sequence length="58" mass="6747">MNTLQKKELAFTRIIEALRININSLYDLADANDIDDARLLCEQLDDKVSSIYYQLNIK</sequence>
<evidence type="ECO:0000313" key="1">
    <source>
        <dbReference type="EMBL" id="GIM30118.1"/>
    </source>
</evidence>
<organism evidence="1 2">
    <name type="scientific">Clostridium polyendosporum</name>
    <dbReference type="NCBI Taxonomy" id="69208"/>
    <lineage>
        <taxon>Bacteria</taxon>
        <taxon>Bacillati</taxon>
        <taxon>Bacillota</taxon>
        <taxon>Clostridia</taxon>
        <taxon>Eubacteriales</taxon>
        <taxon>Clostridiaceae</taxon>
        <taxon>Clostridium</taxon>
    </lineage>
</organism>
<comment type="caution">
    <text evidence="1">The sequence shown here is derived from an EMBL/GenBank/DDBJ whole genome shotgun (WGS) entry which is preliminary data.</text>
</comment>
<protein>
    <submittedName>
        <fullName evidence="1">Uncharacterized protein</fullName>
    </submittedName>
</protein>